<keyword evidence="7 10" id="KW-0406">Ion transport</keyword>
<dbReference type="PRINTS" id="PR01264">
    <property type="entry name" value="MECHCHANNEL"/>
</dbReference>
<keyword evidence="8 10" id="KW-0472">Membrane</keyword>
<evidence type="ECO:0000256" key="9">
    <source>
        <dbReference type="ARBA" id="ARBA00023303"/>
    </source>
</evidence>
<dbReference type="Gene3D" id="1.10.1200.120">
    <property type="entry name" value="Large-conductance mechanosensitive channel, MscL, domain 1"/>
    <property type="match status" value="1"/>
</dbReference>
<sequence>MFKEFKEFALRGNMLDLAIGMIIGSAFTAIVNSVVDDIIMPLLGLFTGNIDFSNLFVSLDGNHYDSLAQAEEAGAAVIKYGSFIGYVIYFVIIAFILFLIIKGINKMIEKSKKEEAADPTTKECPYCASEIPIIAKRCPQCTTPLEGFVDPAK</sequence>
<dbReference type="Pfam" id="PF01741">
    <property type="entry name" value="MscL"/>
    <property type="match status" value="1"/>
</dbReference>
<keyword evidence="12" id="KW-1185">Reference proteome</keyword>
<dbReference type="GO" id="GO:0005886">
    <property type="term" value="C:plasma membrane"/>
    <property type="evidence" value="ECO:0007669"/>
    <property type="project" value="UniProtKB-SubCell"/>
</dbReference>
<evidence type="ECO:0000256" key="1">
    <source>
        <dbReference type="ARBA" id="ARBA00004651"/>
    </source>
</evidence>
<dbReference type="InterPro" id="IPR037673">
    <property type="entry name" value="MSC/AndL"/>
</dbReference>
<dbReference type="InterPro" id="IPR019823">
    <property type="entry name" value="Mechanosensitive_channel_CS"/>
</dbReference>
<dbReference type="NCBIfam" id="TIGR00220">
    <property type="entry name" value="mscL"/>
    <property type="match status" value="1"/>
</dbReference>
<dbReference type="InterPro" id="IPR036019">
    <property type="entry name" value="MscL_channel"/>
</dbReference>
<keyword evidence="3 10" id="KW-0813">Transport</keyword>
<protein>
    <recommendedName>
        <fullName evidence="10">Large-conductance mechanosensitive channel</fullName>
    </recommendedName>
</protein>
<dbReference type="SUPFAM" id="SSF81330">
    <property type="entry name" value="Gated mechanosensitive channel"/>
    <property type="match status" value="1"/>
</dbReference>
<evidence type="ECO:0000256" key="6">
    <source>
        <dbReference type="ARBA" id="ARBA00022989"/>
    </source>
</evidence>
<dbReference type="InterPro" id="IPR001185">
    <property type="entry name" value="MS_channel"/>
</dbReference>
<dbReference type="EMBL" id="FMXR01000009">
    <property type="protein sequence ID" value="SDB17747.1"/>
    <property type="molecule type" value="Genomic_DNA"/>
</dbReference>
<keyword evidence="9 10" id="KW-0407">Ion channel</keyword>
<comment type="subcellular location">
    <subcellularLocation>
        <location evidence="1 10">Cell membrane</location>
        <topology evidence="1 10">Multi-pass membrane protein</topology>
    </subcellularLocation>
</comment>
<name>A0A1G6BAS8_EUBOX</name>
<evidence type="ECO:0000256" key="8">
    <source>
        <dbReference type="ARBA" id="ARBA00023136"/>
    </source>
</evidence>
<dbReference type="OrthoDB" id="9810350at2"/>
<evidence type="ECO:0000313" key="11">
    <source>
        <dbReference type="EMBL" id="SDB17747.1"/>
    </source>
</evidence>
<keyword evidence="5 10" id="KW-0812">Transmembrane</keyword>
<evidence type="ECO:0000313" key="12">
    <source>
        <dbReference type="Proteomes" id="UP000199228"/>
    </source>
</evidence>
<keyword evidence="6 10" id="KW-1133">Transmembrane helix</keyword>
<comment type="function">
    <text evidence="10">Channel that opens in response to stretch forces in the membrane lipid bilayer. May participate in the regulation of osmotic pressure changes within the cell.</text>
</comment>
<dbReference type="STRING" id="1732.SAMN02910417_01301"/>
<evidence type="ECO:0000256" key="10">
    <source>
        <dbReference type="HAMAP-Rule" id="MF_00115"/>
    </source>
</evidence>
<comment type="similarity">
    <text evidence="2 10">Belongs to the MscL family.</text>
</comment>
<dbReference type="GO" id="GO:0008381">
    <property type="term" value="F:mechanosensitive monoatomic ion channel activity"/>
    <property type="evidence" value="ECO:0007669"/>
    <property type="project" value="UniProtKB-UniRule"/>
</dbReference>
<evidence type="ECO:0000256" key="7">
    <source>
        <dbReference type="ARBA" id="ARBA00023065"/>
    </source>
</evidence>
<dbReference type="PROSITE" id="PS01327">
    <property type="entry name" value="MSCL"/>
    <property type="match status" value="1"/>
</dbReference>
<evidence type="ECO:0000256" key="4">
    <source>
        <dbReference type="ARBA" id="ARBA00022475"/>
    </source>
</evidence>
<evidence type="ECO:0000256" key="3">
    <source>
        <dbReference type="ARBA" id="ARBA00022448"/>
    </source>
</evidence>
<proteinExistence type="inferred from homology"/>
<keyword evidence="4 10" id="KW-1003">Cell membrane</keyword>
<dbReference type="HAMAP" id="MF_00115">
    <property type="entry name" value="MscL"/>
    <property type="match status" value="1"/>
</dbReference>
<dbReference type="Proteomes" id="UP000199228">
    <property type="component" value="Unassembled WGS sequence"/>
</dbReference>
<accession>A0A1G6BAS8</accession>
<dbReference type="NCBIfam" id="NF010557">
    <property type="entry name" value="PRK13952.1"/>
    <property type="match status" value="1"/>
</dbReference>
<reference evidence="11 12" key="1">
    <citation type="submission" date="2016-10" db="EMBL/GenBank/DDBJ databases">
        <authorList>
            <person name="de Groot N.N."/>
        </authorList>
    </citation>
    <scope>NUCLEOTIDE SEQUENCE [LARGE SCALE GENOMIC DNA]</scope>
    <source>
        <strain evidence="11 12">DSM 3217</strain>
    </source>
</reference>
<gene>
    <name evidence="10" type="primary">mscL</name>
    <name evidence="11" type="ORF">SAMN02910417_01301</name>
</gene>
<dbReference type="PANTHER" id="PTHR30266">
    <property type="entry name" value="MECHANOSENSITIVE CHANNEL MSCL"/>
    <property type="match status" value="1"/>
</dbReference>
<dbReference type="RefSeq" id="WP_090173444.1">
    <property type="nucleotide sequence ID" value="NZ_FMXR01000009.1"/>
</dbReference>
<dbReference type="AlphaFoldDB" id="A0A1G6BAS8"/>
<evidence type="ECO:0000256" key="5">
    <source>
        <dbReference type="ARBA" id="ARBA00022692"/>
    </source>
</evidence>
<dbReference type="PANTHER" id="PTHR30266:SF2">
    <property type="entry name" value="LARGE-CONDUCTANCE MECHANOSENSITIVE CHANNEL"/>
    <property type="match status" value="1"/>
</dbReference>
<comment type="subunit">
    <text evidence="10">Homopentamer.</text>
</comment>
<organism evidence="11 12">
    <name type="scientific">Eubacterium oxidoreducens</name>
    <dbReference type="NCBI Taxonomy" id="1732"/>
    <lineage>
        <taxon>Bacteria</taxon>
        <taxon>Bacillati</taxon>
        <taxon>Bacillota</taxon>
        <taxon>Clostridia</taxon>
        <taxon>Eubacteriales</taxon>
        <taxon>Eubacteriaceae</taxon>
        <taxon>Eubacterium</taxon>
    </lineage>
</organism>
<evidence type="ECO:0000256" key="2">
    <source>
        <dbReference type="ARBA" id="ARBA00007254"/>
    </source>
</evidence>